<dbReference type="InterPro" id="IPR003439">
    <property type="entry name" value="ABC_transporter-like_ATP-bd"/>
</dbReference>
<dbReference type="InterPro" id="IPR027417">
    <property type="entry name" value="P-loop_NTPase"/>
</dbReference>
<evidence type="ECO:0000256" key="2">
    <source>
        <dbReference type="ARBA" id="ARBA00022448"/>
    </source>
</evidence>
<evidence type="ECO:0000313" key="14">
    <source>
        <dbReference type="Proteomes" id="UP000286801"/>
    </source>
</evidence>
<dbReference type="Pfam" id="PF00005">
    <property type="entry name" value="ABC_tran"/>
    <property type="match status" value="1"/>
</dbReference>
<dbReference type="PANTHER" id="PTHR43394:SF1">
    <property type="entry name" value="ATP-BINDING CASSETTE SUB-FAMILY B MEMBER 10, MITOCHONDRIAL"/>
    <property type="match status" value="1"/>
</dbReference>
<keyword evidence="5" id="KW-0547">Nucleotide-binding</keyword>
<evidence type="ECO:0000256" key="4">
    <source>
        <dbReference type="ARBA" id="ARBA00022692"/>
    </source>
</evidence>
<keyword evidence="6 12" id="KW-0067">ATP-binding</keyword>
<dbReference type="InterPro" id="IPR036640">
    <property type="entry name" value="ABC1_TM_sf"/>
</dbReference>
<name>A0A432FZ71_9DELT</name>
<dbReference type="GO" id="GO:0016887">
    <property type="term" value="F:ATP hydrolysis activity"/>
    <property type="evidence" value="ECO:0007669"/>
    <property type="project" value="InterPro"/>
</dbReference>
<evidence type="ECO:0000256" key="3">
    <source>
        <dbReference type="ARBA" id="ARBA00022475"/>
    </source>
</evidence>
<dbReference type="EMBL" id="QNZL01000308">
    <property type="protein sequence ID" value="RTZ76624.1"/>
    <property type="molecule type" value="Genomic_DNA"/>
</dbReference>
<protein>
    <submittedName>
        <fullName evidence="12">ABC transporter ATP-binding protein</fullName>
    </submittedName>
</protein>
<comment type="subcellular location">
    <subcellularLocation>
        <location evidence="1">Cell membrane</location>
        <topology evidence="1">Multi-pass membrane protein</topology>
    </subcellularLocation>
</comment>
<dbReference type="GO" id="GO:0005524">
    <property type="term" value="F:ATP binding"/>
    <property type="evidence" value="ECO:0007669"/>
    <property type="project" value="UniProtKB-KW"/>
</dbReference>
<evidence type="ECO:0000256" key="8">
    <source>
        <dbReference type="ARBA" id="ARBA00023136"/>
    </source>
</evidence>
<dbReference type="GO" id="GO:0005886">
    <property type="term" value="C:plasma membrane"/>
    <property type="evidence" value="ECO:0007669"/>
    <property type="project" value="UniProtKB-SubCell"/>
</dbReference>
<dbReference type="PANTHER" id="PTHR43394">
    <property type="entry name" value="ATP-DEPENDENT PERMEASE MDL1, MITOCHONDRIAL"/>
    <property type="match status" value="1"/>
</dbReference>
<dbReference type="AlphaFoldDB" id="A0A432FZ71"/>
<dbReference type="Pfam" id="PF00664">
    <property type="entry name" value="ABC_membrane"/>
    <property type="match status" value="1"/>
</dbReference>
<dbReference type="Gene3D" id="3.40.50.300">
    <property type="entry name" value="P-loop containing nucleotide triphosphate hydrolases"/>
    <property type="match status" value="1"/>
</dbReference>
<gene>
    <name evidence="13" type="ORF">DSY94_08445</name>
    <name evidence="12" type="ORF">DSY97_11635</name>
</gene>
<feature type="domain" description="ABC transmembrane type-1" evidence="11">
    <location>
        <begin position="34"/>
        <end position="308"/>
    </location>
</feature>
<feature type="transmembrane region" description="Helical" evidence="9">
    <location>
        <begin position="59"/>
        <end position="78"/>
    </location>
</feature>
<organism evidence="12 14">
    <name type="scientific">SAR324 cluster bacterium</name>
    <dbReference type="NCBI Taxonomy" id="2024889"/>
    <lineage>
        <taxon>Bacteria</taxon>
        <taxon>Deltaproteobacteria</taxon>
        <taxon>SAR324 cluster</taxon>
    </lineage>
</organism>
<dbReference type="Proteomes" id="UP000287176">
    <property type="component" value="Unassembled WGS sequence"/>
</dbReference>
<reference evidence="14 15" key="1">
    <citation type="submission" date="2018-06" db="EMBL/GenBank/DDBJ databases">
        <title>Combined omics and stable isotope probing to characterize newly discovered Mariana Back-Arc vent microbial communities.</title>
        <authorList>
            <person name="Trembath-Reichert E."/>
            <person name="Huber J.A."/>
        </authorList>
    </citation>
    <scope>NUCLEOTIDE SEQUENCE [LARGE SCALE GENOMIC DNA]</scope>
    <source>
        <strain evidence="13">MAG 24</strain>
        <strain evidence="12">MAG 63_1</strain>
    </source>
</reference>
<keyword evidence="4 9" id="KW-0812">Transmembrane</keyword>
<keyword evidence="3" id="KW-1003">Cell membrane</keyword>
<evidence type="ECO:0000256" key="9">
    <source>
        <dbReference type="SAM" id="Phobius"/>
    </source>
</evidence>
<sequence>MNKEVNDWELFQRFLVYVRPYWKSVVLGVATVPFSIAATLLLPWLLIQIIDEHVIPGDLDGLFRIVVLMAGAVAVGYFSDSIYTFYLQKTGQLAISAMRSDLYAHILSMPRSFFDQRPIGVILTRLTSDMEALNDSLAIGVLSIFTDFLKTIALLILLIILSWKLTLVVLLILPPIYFVSNFLRSRLRHYYNLTREALADATGYLQECLNGVKTIQLYAAEAKVRKQFEAKTRHFFKAQTHSNFYDAALFSVIEGITSIALALMLWYGAQQILTGLVSIGVLVGFINTLNRIFVPIREFTQQISIFQRSLSALENIDKLFREIPEDQDTADMPSYATNSRKYTPEEIMKRFQEFEELRFENVHFRYTEDGPWVLQGVSFIVRKGDRLAIVGATGSGKSTIVRILTRTYTRYQGSIKINGVELYEISRDHLQLMIAMMQQDSHLFEESIGFNIALNRPEVSPEKVKEAAKYVYAHTFIELLPEKYDFKILEGGKNLSEGEGRLIVFARALAGESDLIVLDEATSSVDSVTENLIQKAIERIFHDKTVIAIAHRLSTIRNSDLILVIDAGKIVERGSHAELMQLSGVYASLLETLEKETELVSVPAK</sequence>
<dbReference type="EMBL" id="QNZI01000216">
    <property type="protein sequence ID" value="RTZ83358.1"/>
    <property type="molecule type" value="Genomic_DNA"/>
</dbReference>
<dbReference type="Gene3D" id="1.20.1560.10">
    <property type="entry name" value="ABC transporter type 1, transmembrane domain"/>
    <property type="match status" value="1"/>
</dbReference>
<dbReference type="Proteomes" id="UP000286801">
    <property type="component" value="Unassembled WGS sequence"/>
</dbReference>
<proteinExistence type="predicted"/>
<keyword evidence="2" id="KW-0813">Transport</keyword>
<dbReference type="PROSITE" id="PS50893">
    <property type="entry name" value="ABC_TRANSPORTER_2"/>
    <property type="match status" value="1"/>
</dbReference>
<feature type="transmembrane region" description="Helical" evidence="9">
    <location>
        <begin position="272"/>
        <end position="294"/>
    </location>
</feature>
<feature type="transmembrane region" description="Helical" evidence="9">
    <location>
        <begin position="152"/>
        <end position="179"/>
    </location>
</feature>
<evidence type="ECO:0000256" key="7">
    <source>
        <dbReference type="ARBA" id="ARBA00022989"/>
    </source>
</evidence>
<dbReference type="InterPro" id="IPR011527">
    <property type="entry name" value="ABC1_TM_dom"/>
</dbReference>
<evidence type="ECO:0000259" key="11">
    <source>
        <dbReference type="PROSITE" id="PS50929"/>
    </source>
</evidence>
<feature type="transmembrane region" description="Helical" evidence="9">
    <location>
        <begin position="20"/>
        <end position="47"/>
    </location>
</feature>
<keyword evidence="8 9" id="KW-0472">Membrane</keyword>
<accession>A0A432FZ71</accession>
<evidence type="ECO:0000256" key="6">
    <source>
        <dbReference type="ARBA" id="ARBA00022840"/>
    </source>
</evidence>
<dbReference type="PROSITE" id="PS50929">
    <property type="entry name" value="ABC_TM1F"/>
    <property type="match status" value="1"/>
</dbReference>
<comment type="caution">
    <text evidence="12">The sequence shown here is derived from an EMBL/GenBank/DDBJ whole genome shotgun (WGS) entry which is preliminary data.</text>
</comment>
<dbReference type="FunFam" id="3.40.50.300:FF:000221">
    <property type="entry name" value="Multidrug ABC transporter ATP-binding protein"/>
    <property type="match status" value="1"/>
</dbReference>
<feature type="transmembrane region" description="Helical" evidence="9">
    <location>
        <begin position="244"/>
        <end position="266"/>
    </location>
</feature>
<evidence type="ECO:0000256" key="5">
    <source>
        <dbReference type="ARBA" id="ARBA00022741"/>
    </source>
</evidence>
<evidence type="ECO:0000256" key="1">
    <source>
        <dbReference type="ARBA" id="ARBA00004651"/>
    </source>
</evidence>
<dbReference type="InterPro" id="IPR039421">
    <property type="entry name" value="Type_1_exporter"/>
</dbReference>
<evidence type="ECO:0000259" key="10">
    <source>
        <dbReference type="PROSITE" id="PS50893"/>
    </source>
</evidence>
<keyword evidence="7 9" id="KW-1133">Transmembrane helix</keyword>
<evidence type="ECO:0000313" key="15">
    <source>
        <dbReference type="Proteomes" id="UP000287176"/>
    </source>
</evidence>
<dbReference type="SMART" id="SM00382">
    <property type="entry name" value="AAA"/>
    <property type="match status" value="1"/>
</dbReference>
<feature type="domain" description="ABC transporter" evidence="10">
    <location>
        <begin position="357"/>
        <end position="592"/>
    </location>
</feature>
<evidence type="ECO:0000313" key="12">
    <source>
        <dbReference type="EMBL" id="RTZ76624.1"/>
    </source>
</evidence>
<dbReference type="GO" id="GO:0015421">
    <property type="term" value="F:ABC-type oligopeptide transporter activity"/>
    <property type="evidence" value="ECO:0007669"/>
    <property type="project" value="TreeGrafter"/>
</dbReference>
<dbReference type="CDD" id="cd18544">
    <property type="entry name" value="ABC_6TM_TmrA_like"/>
    <property type="match status" value="1"/>
</dbReference>
<dbReference type="SUPFAM" id="SSF90123">
    <property type="entry name" value="ABC transporter transmembrane region"/>
    <property type="match status" value="1"/>
</dbReference>
<dbReference type="SUPFAM" id="SSF52540">
    <property type="entry name" value="P-loop containing nucleoside triphosphate hydrolases"/>
    <property type="match status" value="1"/>
</dbReference>
<dbReference type="InterPro" id="IPR003593">
    <property type="entry name" value="AAA+_ATPase"/>
</dbReference>
<evidence type="ECO:0000313" key="13">
    <source>
        <dbReference type="EMBL" id="RTZ83358.1"/>
    </source>
</evidence>